<accession>A0A8K0KQG4</accession>
<reference evidence="2" key="2">
    <citation type="submission" date="2017-10" db="EMBL/GenBank/DDBJ databases">
        <title>Ladona fulva Genome sequencing and assembly.</title>
        <authorList>
            <person name="Murali S."/>
            <person name="Richards S."/>
            <person name="Bandaranaike D."/>
            <person name="Bellair M."/>
            <person name="Blankenburg K."/>
            <person name="Chao H."/>
            <person name="Dinh H."/>
            <person name="Doddapaneni H."/>
            <person name="Dugan-Rocha S."/>
            <person name="Elkadiri S."/>
            <person name="Gnanaolivu R."/>
            <person name="Hernandez B."/>
            <person name="Skinner E."/>
            <person name="Javaid M."/>
            <person name="Lee S."/>
            <person name="Li M."/>
            <person name="Ming W."/>
            <person name="Munidasa M."/>
            <person name="Muniz J."/>
            <person name="Nguyen L."/>
            <person name="Hughes D."/>
            <person name="Osuji N."/>
            <person name="Pu L.-L."/>
            <person name="Puazo M."/>
            <person name="Qu C."/>
            <person name="Quiroz J."/>
            <person name="Raj R."/>
            <person name="Weissenberger G."/>
            <person name="Xin Y."/>
            <person name="Zou X."/>
            <person name="Han Y."/>
            <person name="Worley K."/>
            <person name="Muzny D."/>
            <person name="Gibbs R."/>
        </authorList>
    </citation>
    <scope>NUCLEOTIDE SEQUENCE</scope>
    <source>
        <strain evidence="2">Sampled in the wild</strain>
    </source>
</reference>
<proteinExistence type="predicted"/>
<reference evidence="2" key="1">
    <citation type="submission" date="2013-04" db="EMBL/GenBank/DDBJ databases">
        <authorList>
            <person name="Qu J."/>
            <person name="Murali S.C."/>
            <person name="Bandaranaike D."/>
            <person name="Bellair M."/>
            <person name="Blankenburg K."/>
            <person name="Chao H."/>
            <person name="Dinh H."/>
            <person name="Doddapaneni H."/>
            <person name="Downs B."/>
            <person name="Dugan-Rocha S."/>
            <person name="Elkadiri S."/>
            <person name="Gnanaolivu R.D."/>
            <person name="Hernandez B."/>
            <person name="Javaid M."/>
            <person name="Jayaseelan J.C."/>
            <person name="Lee S."/>
            <person name="Li M."/>
            <person name="Ming W."/>
            <person name="Munidasa M."/>
            <person name="Muniz J."/>
            <person name="Nguyen L."/>
            <person name="Ongeri F."/>
            <person name="Osuji N."/>
            <person name="Pu L.-L."/>
            <person name="Puazo M."/>
            <person name="Qu C."/>
            <person name="Quiroz J."/>
            <person name="Raj R."/>
            <person name="Weissenberger G."/>
            <person name="Xin Y."/>
            <person name="Zou X."/>
            <person name="Han Y."/>
            <person name="Richards S."/>
            <person name="Worley K."/>
            <person name="Muzny D."/>
            <person name="Gibbs R."/>
        </authorList>
    </citation>
    <scope>NUCLEOTIDE SEQUENCE</scope>
    <source>
        <strain evidence="2">Sampled in the wild</strain>
    </source>
</reference>
<feature type="domain" description="PiggyBac transposable element-derived protein" evidence="1">
    <location>
        <begin position="166"/>
        <end position="212"/>
    </location>
</feature>
<keyword evidence="3" id="KW-1185">Reference proteome</keyword>
<evidence type="ECO:0000313" key="3">
    <source>
        <dbReference type="Proteomes" id="UP000792457"/>
    </source>
</evidence>
<dbReference type="EMBL" id="KZ309373">
    <property type="protein sequence ID" value="KAG8238559.1"/>
    <property type="molecule type" value="Genomic_DNA"/>
</dbReference>
<evidence type="ECO:0000313" key="2">
    <source>
        <dbReference type="EMBL" id="KAG8238559.1"/>
    </source>
</evidence>
<protein>
    <recommendedName>
        <fullName evidence="1">PiggyBac transposable element-derived protein domain-containing protein</fullName>
    </recommendedName>
</protein>
<dbReference type="Proteomes" id="UP000792457">
    <property type="component" value="Unassembled WGS sequence"/>
</dbReference>
<sequence length="284" mass="32633">MKTPKTGVSQRVQFGEPLQWQELGTCPPGQPRFYFQGESLVNFEFAPGGSVLQHLELFLDDEVIGDITNEMKWYVAQCLIEKPSSSRHQCCTVGLMVERVLLFIAAVRIIYFRKGFDCRRKSSFIFRMTRLVPIYTTKEVKWLCLVNHCFHGERNNLDDTFKNISMSSQLVRSLIKPLFEKGYCITTDNFYTSPKLVMVLIFQSCDAYGTLDIIEKITEVYHPCVTSPKVGRPLAGPQPRGLTERHFPDVISATEKSDEKVHCLFLKKRGEERNDIERNNMCGL</sequence>
<dbReference type="Pfam" id="PF13843">
    <property type="entry name" value="DDE_Tnp_1_7"/>
    <property type="match status" value="1"/>
</dbReference>
<name>A0A8K0KQG4_LADFU</name>
<dbReference type="AlphaFoldDB" id="A0A8K0KQG4"/>
<gene>
    <name evidence="2" type="ORF">J437_LFUL018176</name>
</gene>
<organism evidence="2 3">
    <name type="scientific">Ladona fulva</name>
    <name type="common">Scarce chaser dragonfly</name>
    <name type="synonym">Libellula fulva</name>
    <dbReference type="NCBI Taxonomy" id="123851"/>
    <lineage>
        <taxon>Eukaryota</taxon>
        <taxon>Metazoa</taxon>
        <taxon>Ecdysozoa</taxon>
        <taxon>Arthropoda</taxon>
        <taxon>Hexapoda</taxon>
        <taxon>Insecta</taxon>
        <taxon>Pterygota</taxon>
        <taxon>Palaeoptera</taxon>
        <taxon>Odonata</taxon>
        <taxon>Epiprocta</taxon>
        <taxon>Anisoptera</taxon>
        <taxon>Libelluloidea</taxon>
        <taxon>Libellulidae</taxon>
        <taxon>Ladona</taxon>
    </lineage>
</organism>
<comment type="caution">
    <text evidence="2">The sequence shown here is derived from an EMBL/GenBank/DDBJ whole genome shotgun (WGS) entry which is preliminary data.</text>
</comment>
<dbReference type="InterPro" id="IPR029526">
    <property type="entry name" value="PGBD"/>
</dbReference>
<evidence type="ECO:0000259" key="1">
    <source>
        <dbReference type="Pfam" id="PF13843"/>
    </source>
</evidence>